<name>G0L6Q8_ZOBGA</name>
<reference evidence="1 2" key="2">
    <citation type="journal article" date="2012" name="Environ. Microbiol.">
        <title>Characterization of the first alginolytic operons in a marine bacterium: from their emergence in marine Flavobacteriia to their independent transfers to marine Proteobacteria and human gut Bacteroides.</title>
        <authorList>
            <person name="Thomas F."/>
            <person name="Barbeyron T."/>
            <person name="Tonon T."/>
            <person name="Genicot S."/>
            <person name="Czjzek M."/>
            <person name="Michel G."/>
        </authorList>
    </citation>
    <scope>NUCLEOTIDE SEQUENCE [LARGE SCALE GENOMIC DNA]</scope>
    <source>
        <strain evidence="2">DSM 12802 / CCUG 47099 / CIP 106680 / NCIMB 13871 / Dsij</strain>
    </source>
</reference>
<dbReference type="STRING" id="63186.ZOBELLIA_4452"/>
<dbReference type="Proteomes" id="UP000008898">
    <property type="component" value="Chromosome"/>
</dbReference>
<dbReference type="KEGG" id="zga:ZOBELLIA_4452"/>
<protein>
    <submittedName>
        <fullName evidence="1">Uncharacterized protein</fullName>
    </submittedName>
</protein>
<dbReference type="AlphaFoldDB" id="G0L6Q8"/>
<evidence type="ECO:0000313" key="2">
    <source>
        <dbReference type="Proteomes" id="UP000008898"/>
    </source>
</evidence>
<reference evidence="2" key="1">
    <citation type="submission" date="2009-07" db="EMBL/GenBank/DDBJ databases">
        <title>Complete genome sequence of Zobellia galactanivorans Dsij.</title>
        <authorList>
            <consortium name="Genoscope - CEA"/>
        </authorList>
    </citation>
    <scope>NUCLEOTIDE SEQUENCE [LARGE SCALE GENOMIC DNA]</scope>
    <source>
        <strain evidence="2">DSM 12802 / CCUG 47099 / CIP 106680 / NCIMB 13871 / Dsij</strain>
    </source>
</reference>
<proteinExistence type="predicted"/>
<sequence length="87" mass="9846">MPHLAQHLAEHGLHGFQKQEASGHTSTFPKGRCTVASSSVRKIGKNTYRILLIYKYLHLPHLSNDKSHKRDGFWTIVLSNNLIKTAI</sequence>
<accession>G0L6Q8</accession>
<gene>
    <name evidence="1" type="ordered locus">zobellia_4452</name>
</gene>
<organism evidence="1 2">
    <name type="scientific">Zobellia galactanivorans (strain DSM 12802 / CCUG 47099 / CIP 106680 / NCIMB 13871 / Dsij)</name>
    <dbReference type="NCBI Taxonomy" id="63186"/>
    <lineage>
        <taxon>Bacteria</taxon>
        <taxon>Pseudomonadati</taxon>
        <taxon>Bacteroidota</taxon>
        <taxon>Flavobacteriia</taxon>
        <taxon>Flavobacteriales</taxon>
        <taxon>Flavobacteriaceae</taxon>
        <taxon>Zobellia</taxon>
    </lineage>
</organism>
<evidence type="ECO:0000313" key="1">
    <source>
        <dbReference type="EMBL" id="CAZ98587.1"/>
    </source>
</evidence>
<dbReference type="HOGENOM" id="CLU_2482644_0_0_10"/>
<keyword evidence="2" id="KW-1185">Reference proteome</keyword>
<dbReference type="EMBL" id="FP476056">
    <property type="protein sequence ID" value="CAZ98587.1"/>
    <property type="molecule type" value="Genomic_DNA"/>
</dbReference>